<dbReference type="AlphaFoldDB" id="A0A9P3LC75"/>
<name>A0A9P3LC75_9APHY</name>
<gene>
    <name evidence="2" type="ORF">PsYK624_049600</name>
</gene>
<keyword evidence="3" id="KW-1185">Reference proteome</keyword>
<dbReference type="EMBL" id="BPQB01000010">
    <property type="protein sequence ID" value="GJE88873.1"/>
    <property type="molecule type" value="Genomic_DNA"/>
</dbReference>
<comment type="caution">
    <text evidence="2">The sequence shown here is derived from an EMBL/GenBank/DDBJ whole genome shotgun (WGS) entry which is preliminary data.</text>
</comment>
<evidence type="ECO:0000313" key="3">
    <source>
        <dbReference type="Proteomes" id="UP000703269"/>
    </source>
</evidence>
<evidence type="ECO:0000256" key="1">
    <source>
        <dbReference type="SAM" id="MobiDB-lite"/>
    </source>
</evidence>
<dbReference type="Proteomes" id="UP000703269">
    <property type="component" value="Unassembled WGS sequence"/>
</dbReference>
<proteinExistence type="predicted"/>
<sequence>MASYPRGHENSQRPSSAMAMFHLLHRKGNAPERGGQSCPLMAKDYACHCVHDACPRRREHSSRWGWRHAPGQRQSIIAPQGHRLRLGLATPTPATRARLGAASGQRTICKSGSLCSASGQHSPPRLRCPPPPRQRGSANIEAQARQPSDKRPCSCGAPS</sequence>
<organism evidence="2 3">
    <name type="scientific">Phanerochaete sordida</name>
    <dbReference type="NCBI Taxonomy" id="48140"/>
    <lineage>
        <taxon>Eukaryota</taxon>
        <taxon>Fungi</taxon>
        <taxon>Dikarya</taxon>
        <taxon>Basidiomycota</taxon>
        <taxon>Agaricomycotina</taxon>
        <taxon>Agaricomycetes</taxon>
        <taxon>Polyporales</taxon>
        <taxon>Phanerochaetaceae</taxon>
        <taxon>Phanerochaete</taxon>
    </lineage>
</organism>
<reference evidence="2 3" key="1">
    <citation type="submission" date="2021-08" db="EMBL/GenBank/DDBJ databases">
        <title>Draft Genome Sequence of Phanerochaete sordida strain YK-624.</title>
        <authorList>
            <person name="Mori T."/>
            <person name="Dohra H."/>
            <person name="Suzuki T."/>
            <person name="Kawagishi H."/>
            <person name="Hirai H."/>
        </authorList>
    </citation>
    <scope>NUCLEOTIDE SEQUENCE [LARGE SCALE GENOMIC DNA]</scope>
    <source>
        <strain evidence="2 3">YK-624</strain>
    </source>
</reference>
<evidence type="ECO:0000313" key="2">
    <source>
        <dbReference type="EMBL" id="GJE88873.1"/>
    </source>
</evidence>
<accession>A0A9P3LC75</accession>
<feature type="region of interest" description="Disordered" evidence="1">
    <location>
        <begin position="114"/>
        <end position="159"/>
    </location>
</feature>
<protein>
    <submittedName>
        <fullName evidence="2">Uncharacterized protein</fullName>
    </submittedName>
</protein>